<dbReference type="PANTHER" id="PTHR31170:SF25">
    <property type="entry name" value="BNAA09G04570D PROTEIN"/>
    <property type="match status" value="1"/>
</dbReference>
<dbReference type="EMBL" id="BAABME010005884">
    <property type="protein sequence ID" value="GAA0166871.1"/>
    <property type="molecule type" value="Genomic_DNA"/>
</dbReference>
<keyword evidence="2" id="KW-1185">Reference proteome</keyword>
<reference evidence="1 2" key="1">
    <citation type="submission" date="2024-01" db="EMBL/GenBank/DDBJ databases">
        <title>The complete chloroplast genome sequence of Lithospermum erythrorhizon: insights into the phylogenetic relationship among Boraginaceae species and the maternal lineages of purple gromwells.</title>
        <authorList>
            <person name="Okada T."/>
            <person name="Watanabe K."/>
        </authorList>
    </citation>
    <scope>NUCLEOTIDE SEQUENCE [LARGE SCALE GENOMIC DNA]</scope>
</reference>
<evidence type="ECO:0000313" key="1">
    <source>
        <dbReference type="EMBL" id="GAA0166871.1"/>
    </source>
</evidence>
<sequence>MEEHRPSQNEIKRKVSIDGIQEEHLVLLIKDKMENISLSHCISKVPEEHFKGNHQNYNPTLVSIGPFHHAKHSLREMEAHKWHYLNTLFSRKQNSEETLSNCLKTLRRLEEKARKCYGGNMDMESDKFVQVMLLDACFIIELFFAYSIKGLRRRDDPCFSSNERFFHIRCDLILLENQIPFFILQQLFQLVPIPRECSYSLQELTFRFFRKLIPGGAETPQVRSSANVLHILDLIRQSYLPTSQELHSKIGQTELKNAQHLQKSGINFKRANRESLMNLEFKNGVLKMPALTIHNYTETLFRNFITFEHCCGQQTKHITSYALLMICLLKSKNDIKLLQQKGIMDVGTHKHEEILNLFRNFPIDLSIRDFYYKGLFEKINCHKSIKSKVVLVCGK</sequence>
<protein>
    <submittedName>
        <fullName evidence="1">Uncharacterized protein</fullName>
    </submittedName>
</protein>
<dbReference type="InterPro" id="IPR004158">
    <property type="entry name" value="DUF247_pln"/>
</dbReference>
<dbReference type="AlphaFoldDB" id="A0AAV3QUB5"/>
<name>A0AAV3QUB5_LITER</name>
<dbReference type="PANTHER" id="PTHR31170">
    <property type="entry name" value="BNAC04G53230D PROTEIN"/>
    <property type="match status" value="1"/>
</dbReference>
<proteinExistence type="predicted"/>
<dbReference type="Pfam" id="PF03140">
    <property type="entry name" value="DUF247"/>
    <property type="match status" value="1"/>
</dbReference>
<evidence type="ECO:0000313" key="2">
    <source>
        <dbReference type="Proteomes" id="UP001454036"/>
    </source>
</evidence>
<gene>
    <name evidence="1" type="ORF">LIER_21932</name>
</gene>
<dbReference type="Proteomes" id="UP001454036">
    <property type="component" value="Unassembled WGS sequence"/>
</dbReference>
<comment type="caution">
    <text evidence="1">The sequence shown here is derived from an EMBL/GenBank/DDBJ whole genome shotgun (WGS) entry which is preliminary data.</text>
</comment>
<accession>A0AAV3QUB5</accession>
<organism evidence="1 2">
    <name type="scientific">Lithospermum erythrorhizon</name>
    <name type="common">Purple gromwell</name>
    <name type="synonym">Lithospermum officinale var. erythrorhizon</name>
    <dbReference type="NCBI Taxonomy" id="34254"/>
    <lineage>
        <taxon>Eukaryota</taxon>
        <taxon>Viridiplantae</taxon>
        <taxon>Streptophyta</taxon>
        <taxon>Embryophyta</taxon>
        <taxon>Tracheophyta</taxon>
        <taxon>Spermatophyta</taxon>
        <taxon>Magnoliopsida</taxon>
        <taxon>eudicotyledons</taxon>
        <taxon>Gunneridae</taxon>
        <taxon>Pentapetalae</taxon>
        <taxon>asterids</taxon>
        <taxon>lamiids</taxon>
        <taxon>Boraginales</taxon>
        <taxon>Boraginaceae</taxon>
        <taxon>Boraginoideae</taxon>
        <taxon>Lithospermeae</taxon>
        <taxon>Lithospermum</taxon>
    </lineage>
</organism>